<dbReference type="InterPro" id="IPR036291">
    <property type="entry name" value="NAD(P)-bd_dom_sf"/>
</dbReference>
<gene>
    <name evidence="3" type="ordered locus">VIT_08s0007g02690</name>
</gene>
<name>D7TH38_VITVI</name>
<evidence type="ECO:0000256" key="1">
    <source>
        <dbReference type="ARBA" id="ARBA00006484"/>
    </source>
</evidence>
<dbReference type="Proteomes" id="UP000009183">
    <property type="component" value="Chromosome 8"/>
</dbReference>
<protein>
    <recommendedName>
        <fullName evidence="5">Secoisolariciresinol dehydrogenase</fullName>
    </recommendedName>
</protein>
<dbReference type="eggNOG" id="KOG0725">
    <property type="taxonomic scope" value="Eukaryota"/>
</dbReference>
<dbReference type="Gene3D" id="3.40.50.720">
    <property type="entry name" value="NAD(P)-binding Rossmann-like Domain"/>
    <property type="match status" value="1"/>
</dbReference>
<evidence type="ECO:0000313" key="3">
    <source>
        <dbReference type="EMBL" id="CBI30354.3"/>
    </source>
</evidence>
<proteinExistence type="inferred from homology"/>
<keyword evidence="4" id="KW-1185">Reference proteome</keyword>
<dbReference type="InterPro" id="IPR002347">
    <property type="entry name" value="SDR_fam"/>
</dbReference>
<dbReference type="PaxDb" id="29760-VIT_08s0007g02690.t01"/>
<keyword evidence="2" id="KW-0560">Oxidoreductase</keyword>
<dbReference type="HOGENOM" id="CLU_2228119_0_0_1"/>
<accession>D7TH38</accession>
<dbReference type="GO" id="GO:0016491">
    <property type="term" value="F:oxidoreductase activity"/>
    <property type="evidence" value="ECO:0007669"/>
    <property type="project" value="UniProtKB-KW"/>
</dbReference>
<evidence type="ECO:0008006" key="5">
    <source>
        <dbReference type="Google" id="ProtNLM"/>
    </source>
</evidence>
<dbReference type="PANTHER" id="PTHR43180">
    <property type="entry name" value="3-OXOACYL-(ACYL-CARRIER-PROTEIN) REDUCTASE (AFU_ORTHOLOGUE AFUA_6G11210)"/>
    <property type="match status" value="1"/>
</dbReference>
<organism evidence="3 4">
    <name type="scientific">Vitis vinifera</name>
    <name type="common">Grape</name>
    <dbReference type="NCBI Taxonomy" id="29760"/>
    <lineage>
        <taxon>Eukaryota</taxon>
        <taxon>Viridiplantae</taxon>
        <taxon>Streptophyta</taxon>
        <taxon>Embryophyta</taxon>
        <taxon>Tracheophyta</taxon>
        <taxon>Spermatophyta</taxon>
        <taxon>Magnoliopsida</taxon>
        <taxon>eudicotyledons</taxon>
        <taxon>Gunneridae</taxon>
        <taxon>Pentapetalae</taxon>
        <taxon>rosids</taxon>
        <taxon>Vitales</taxon>
        <taxon>Vitaceae</taxon>
        <taxon>Viteae</taxon>
        <taxon>Vitis</taxon>
    </lineage>
</organism>
<comment type="similarity">
    <text evidence="1">Belongs to the short-chain dehydrogenases/reductases (SDR) family.</text>
</comment>
<dbReference type="SUPFAM" id="SSF51735">
    <property type="entry name" value="NAD(P)-binding Rossmann-fold domains"/>
    <property type="match status" value="1"/>
</dbReference>
<dbReference type="AlphaFoldDB" id="D7TH38"/>
<dbReference type="InParanoid" id="D7TH38"/>
<evidence type="ECO:0000313" key="4">
    <source>
        <dbReference type="Proteomes" id="UP000009183"/>
    </source>
</evidence>
<sequence length="106" mass="11089">MYYIYCKCGFRCCGGGDPICICGIEACCGGTCQQLVCGVGTIWDKNLVSSSANLKGIVLEAEDVAKAALYLGSDDSKYVSGMNLVVDGGYSITNPSFGSVFKTLLS</sequence>
<evidence type="ECO:0000256" key="2">
    <source>
        <dbReference type="ARBA" id="ARBA00023002"/>
    </source>
</evidence>
<dbReference type="STRING" id="29760.D7TH38"/>
<dbReference type="EMBL" id="FN595991">
    <property type="protein sequence ID" value="CBI30354.3"/>
    <property type="molecule type" value="Genomic_DNA"/>
</dbReference>
<dbReference type="Pfam" id="PF13561">
    <property type="entry name" value="adh_short_C2"/>
    <property type="match status" value="1"/>
</dbReference>
<dbReference type="PANTHER" id="PTHR43180:SF67">
    <property type="entry name" value="SECOISOLARICIRESINOL DEHYDROGENASE"/>
    <property type="match status" value="1"/>
</dbReference>
<reference evidence="4" key="1">
    <citation type="journal article" date="2007" name="Nature">
        <title>The grapevine genome sequence suggests ancestral hexaploidization in major angiosperm phyla.</title>
        <authorList>
            <consortium name="The French-Italian Public Consortium for Grapevine Genome Characterization."/>
            <person name="Jaillon O."/>
            <person name="Aury J.-M."/>
            <person name="Noel B."/>
            <person name="Policriti A."/>
            <person name="Clepet C."/>
            <person name="Casagrande A."/>
            <person name="Choisne N."/>
            <person name="Aubourg S."/>
            <person name="Vitulo N."/>
            <person name="Jubin C."/>
            <person name="Vezzi A."/>
            <person name="Legeai F."/>
            <person name="Hugueney P."/>
            <person name="Dasilva C."/>
            <person name="Horner D."/>
            <person name="Mica E."/>
            <person name="Jublot D."/>
            <person name="Poulain J."/>
            <person name="Bruyere C."/>
            <person name="Billault A."/>
            <person name="Segurens B."/>
            <person name="Gouyvenoux M."/>
            <person name="Ugarte E."/>
            <person name="Cattonaro F."/>
            <person name="Anthouard V."/>
            <person name="Vico V."/>
            <person name="Del Fabbro C."/>
            <person name="Alaux M."/>
            <person name="Di Gaspero G."/>
            <person name="Dumas V."/>
            <person name="Felice N."/>
            <person name="Paillard S."/>
            <person name="Juman I."/>
            <person name="Moroldo M."/>
            <person name="Scalabrin S."/>
            <person name="Canaguier A."/>
            <person name="Le Clainche I."/>
            <person name="Malacrida G."/>
            <person name="Durand E."/>
            <person name="Pesole G."/>
            <person name="Laucou V."/>
            <person name="Chatelet P."/>
            <person name="Merdinoglu D."/>
            <person name="Delledonne M."/>
            <person name="Pezzotti M."/>
            <person name="Lecharny A."/>
            <person name="Scarpelli C."/>
            <person name="Artiguenave F."/>
            <person name="Pe M.E."/>
            <person name="Valle G."/>
            <person name="Morgante M."/>
            <person name="Caboche M."/>
            <person name="Adam-Blondon A.-F."/>
            <person name="Weissenbach J."/>
            <person name="Quetier F."/>
            <person name="Wincker P."/>
        </authorList>
    </citation>
    <scope>NUCLEOTIDE SEQUENCE [LARGE SCALE GENOMIC DNA]</scope>
    <source>
        <strain evidence="4">cv. Pinot noir / PN40024</strain>
    </source>
</reference>